<proteinExistence type="predicted"/>
<feature type="chain" id="PRO_5046832882" description="Secreted protein" evidence="1">
    <location>
        <begin position="29"/>
        <end position="95"/>
    </location>
</feature>
<name>A0ABW2WH74_9ACTN</name>
<dbReference type="RefSeq" id="WP_381616512.1">
    <property type="nucleotide sequence ID" value="NZ_JBHTEB010000001.1"/>
</dbReference>
<reference evidence="3" key="1">
    <citation type="journal article" date="2019" name="Int. J. Syst. Evol. Microbiol.">
        <title>The Global Catalogue of Microorganisms (GCM) 10K type strain sequencing project: providing services to taxonomists for standard genome sequencing and annotation.</title>
        <authorList>
            <consortium name="The Broad Institute Genomics Platform"/>
            <consortium name="The Broad Institute Genome Sequencing Center for Infectious Disease"/>
            <person name="Wu L."/>
            <person name="Ma J."/>
        </authorList>
    </citation>
    <scope>NUCLEOTIDE SEQUENCE [LARGE SCALE GENOMIC DNA]</scope>
    <source>
        <strain evidence="3">CGMCC 4.7400</strain>
    </source>
</reference>
<evidence type="ECO:0000313" key="2">
    <source>
        <dbReference type="EMBL" id="MFD0318845.1"/>
    </source>
</evidence>
<organism evidence="2 3">
    <name type="scientific">Streptomyces flavalbus</name>
    <dbReference type="NCBI Taxonomy" id="2665155"/>
    <lineage>
        <taxon>Bacteria</taxon>
        <taxon>Bacillati</taxon>
        <taxon>Actinomycetota</taxon>
        <taxon>Actinomycetes</taxon>
        <taxon>Kitasatosporales</taxon>
        <taxon>Streptomycetaceae</taxon>
        <taxon>Streptomyces</taxon>
    </lineage>
</organism>
<protein>
    <recommendedName>
        <fullName evidence="4">Secreted protein</fullName>
    </recommendedName>
</protein>
<dbReference type="PROSITE" id="PS51318">
    <property type="entry name" value="TAT"/>
    <property type="match status" value="1"/>
</dbReference>
<evidence type="ECO:0000256" key="1">
    <source>
        <dbReference type="SAM" id="SignalP"/>
    </source>
</evidence>
<evidence type="ECO:0000313" key="3">
    <source>
        <dbReference type="Proteomes" id="UP001597023"/>
    </source>
</evidence>
<accession>A0ABW2WH74</accession>
<keyword evidence="3" id="KW-1185">Reference proteome</keyword>
<comment type="caution">
    <text evidence="2">The sequence shown here is derived from an EMBL/GenBank/DDBJ whole genome shotgun (WGS) entry which is preliminary data.</text>
</comment>
<dbReference type="EMBL" id="JBHTEB010000001">
    <property type="protein sequence ID" value="MFD0318845.1"/>
    <property type="molecule type" value="Genomic_DNA"/>
</dbReference>
<keyword evidence="1" id="KW-0732">Signal</keyword>
<dbReference type="Proteomes" id="UP001597023">
    <property type="component" value="Unassembled WGS sequence"/>
</dbReference>
<feature type="signal peptide" evidence="1">
    <location>
        <begin position="1"/>
        <end position="28"/>
    </location>
</feature>
<gene>
    <name evidence="2" type="ORF">ACFQZ6_32460</name>
</gene>
<sequence length="95" mass="9714">MISTRRIVAAVGLAAGVAGLAAPTAAGAAEAEAKGTGKISPLAIVDSLQVKDMPVRYRDALPLPSQQVAQLRRLKELEQVAAPVAPVVGLVHGIR</sequence>
<dbReference type="InterPro" id="IPR006311">
    <property type="entry name" value="TAT_signal"/>
</dbReference>
<evidence type="ECO:0008006" key="4">
    <source>
        <dbReference type="Google" id="ProtNLM"/>
    </source>
</evidence>